<evidence type="ECO:0000313" key="1">
    <source>
        <dbReference type="EMBL" id="EZQ03138.1"/>
    </source>
</evidence>
<dbReference type="OrthoDB" id="42720at2157"/>
<dbReference type="EMBL" id="JFZT01000048">
    <property type="protein sequence ID" value="EZQ03138.1"/>
    <property type="molecule type" value="Genomic_DNA"/>
</dbReference>
<sequence length="134" mass="15613">MNESDIVVGTTLTRFEEVIEDHSTYLKELENLIAIQRMDYERVIRVLKRMRKVRRDLGQGLFTITTRFNEIKDDKIKEEALGIVSYLNIVGLKDEKEILINLKELARKSGYNLDIEDDIKQIESIISIISKISL</sequence>
<organism evidence="1 2">
    <name type="scientific">Candidatus Acidianus copahuensis</name>
    <dbReference type="NCBI Taxonomy" id="1160895"/>
    <lineage>
        <taxon>Archaea</taxon>
        <taxon>Thermoproteota</taxon>
        <taxon>Thermoprotei</taxon>
        <taxon>Sulfolobales</taxon>
        <taxon>Sulfolobaceae</taxon>
        <taxon>Acidianus</taxon>
    </lineage>
</organism>
<proteinExistence type="predicted"/>
<comment type="caution">
    <text evidence="1">The sequence shown here is derived from an EMBL/GenBank/DDBJ whole genome shotgun (WGS) entry which is preliminary data.</text>
</comment>
<reference evidence="1 2" key="1">
    <citation type="submission" date="2014-03" db="EMBL/GenBank/DDBJ databases">
        <title>Draft genome sequence of the novel thermoacidophilic archaea Acidianus copahuensis ALE1 strain, isolated from Copahue volcanic area in Neuquen Argentina.</title>
        <authorList>
            <person name="Urbieta M.S."/>
            <person name="Rascovan N."/>
            <person name="Castro C."/>
            <person name="Revale S."/>
            <person name="Giaveno M.A."/>
            <person name="Vazquez M.P."/>
            <person name="Donati E.R."/>
        </authorList>
    </citation>
    <scope>NUCLEOTIDE SEQUENCE [LARGE SCALE GENOMIC DNA]</scope>
    <source>
        <strain evidence="1 2">ALE1</strain>
    </source>
</reference>
<protein>
    <submittedName>
        <fullName evidence="1">Uncharacterized protein</fullName>
    </submittedName>
</protein>
<keyword evidence="2" id="KW-1185">Reference proteome</keyword>
<name>A0A031LK10_9CREN</name>
<dbReference type="Proteomes" id="UP000024332">
    <property type="component" value="Unassembled WGS sequence"/>
</dbReference>
<dbReference type="RefSeq" id="WP_048100187.1">
    <property type="nucleotide sequence ID" value="NZ_JFZT01000048.1"/>
</dbReference>
<gene>
    <name evidence="1" type="ORF">CM19_09930</name>
</gene>
<dbReference type="AlphaFoldDB" id="A0A031LK10"/>
<accession>A0A031LK10</accession>
<evidence type="ECO:0000313" key="2">
    <source>
        <dbReference type="Proteomes" id="UP000024332"/>
    </source>
</evidence>